<organism evidence="2 3">
    <name type="scientific">Pseudomonas soli</name>
    <dbReference type="NCBI Taxonomy" id="1306993"/>
    <lineage>
        <taxon>Bacteria</taxon>
        <taxon>Pseudomonadati</taxon>
        <taxon>Pseudomonadota</taxon>
        <taxon>Gammaproteobacteria</taxon>
        <taxon>Pseudomonadales</taxon>
        <taxon>Pseudomonadaceae</taxon>
        <taxon>Pseudomonas</taxon>
    </lineage>
</organism>
<evidence type="ECO:0000313" key="2">
    <source>
        <dbReference type="EMBL" id="SEP71032.1"/>
    </source>
</evidence>
<proteinExistence type="predicted"/>
<name>A0A1H9A2S8_9PSED</name>
<feature type="chain" id="PRO_5011715085" description="Type 1 fimbrial protein" evidence="1">
    <location>
        <begin position="23"/>
        <end position="114"/>
    </location>
</feature>
<reference evidence="2 3" key="1">
    <citation type="submission" date="2016-10" db="EMBL/GenBank/DDBJ databases">
        <authorList>
            <person name="de Groot N.N."/>
        </authorList>
    </citation>
    <scope>NUCLEOTIDE SEQUENCE [LARGE SCALE GENOMIC DNA]</scope>
    <source>
        <strain evidence="2 3">LMG 27941</strain>
    </source>
</reference>
<accession>A0A1H9A2S8</accession>
<dbReference type="EMBL" id="FOEQ01000001">
    <property type="protein sequence ID" value="SEP71032.1"/>
    <property type="molecule type" value="Genomic_DNA"/>
</dbReference>
<feature type="signal peptide" evidence="1">
    <location>
        <begin position="1"/>
        <end position="22"/>
    </location>
</feature>
<evidence type="ECO:0008006" key="4">
    <source>
        <dbReference type="Google" id="ProtNLM"/>
    </source>
</evidence>
<evidence type="ECO:0000313" key="3">
    <source>
        <dbReference type="Proteomes" id="UP000199221"/>
    </source>
</evidence>
<protein>
    <recommendedName>
        <fullName evidence="4">Type 1 fimbrial protein</fullName>
    </recommendedName>
</protein>
<gene>
    <name evidence="2" type="ORF">SAMN05216230_101291</name>
</gene>
<dbReference type="AlphaFoldDB" id="A0A1H9A2S8"/>
<dbReference type="GeneID" id="93676597"/>
<dbReference type="Proteomes" id="UP000199221">
    <property type="component" value="Unassembled WGS sequence"/>
</dbReference>
<keyword evidence="1" id="KW-0732">Signal</keyword>
<sequence>MNIKIFAVCAMSCLGAVAQVHAKSDISSGVLQFTGSIVEPSCRGTAGDWGVRLDECPSGTLGSHIDVQGVESEGGAVQVISAGALDRTTLRYTLVDAGGKQVSQGNYVVILTSP</sequence>
<dbReference type="RefSeq" id="WP_143067509.1">
    <property type="nucleotide sequence ID" value="NZ_CP128543.1"/>
</dbReference>
<evidence type="ECO:0000256" key="1">
    <source>
        <dbReference type="SAM" id="SignalP"/>
    </source>
</evidence>